<organism evidence="2 3">
    <name type="scientific">Pinctada imbricata</name>
    <name type="common">Atlantic pearl-oyster</name>
    <name type="synonym">Pinctada martensii</name>
    <dbReference type="NCBI Taxonomy" id="66713"/>
    <lineage>
        <taxon>Eukaryota</taxon>
        <taxon>Metazoa</taxon>
        <taxon>Spiralia</taxon>
        <taxon>Lophotrochozoa</taxon>
        <taxon>Mollusca</taxon>
        <taxon>Bivalvia</taxon>
        <taxon>Autobranchia</taxon>
        <taxon>Pteriomorphia</taxon>
        <taxon>Pterioida</taxon>
        <taxon>Pterioidea</taxon>
        <taxon>Pteriidae</taxon>
        <taxon>Pinctada</taxon>
    </lineage>
</organism>
<keyword evidence="3" id="KW-1185">Reference proteome</keyword>
<evidence type="ECO:0000313" key="3">
    <source>
        <dbReference type="Proteomes" id="UP001186944"/>
    </source>
</evidence>
<dbReference type="CDD" id="cd00882">
    <property type="entry name" value="Ras_like_GTPase"/>
    <property type="match status" value="1"/>
</dbReference>
<sequence length="364" mass="41095">MAEKNEIKPFFSFRIAEFADYIDIITSKLISLIQFRLEKTMAESDVTVTDDTVGKDSDLLDDKWQELDAVEEWGPALLQEMKREVESHCPLKDQGVSEDKIPYVNVLMLGPVGAGKSSFFNTINSFFKERLAIQARSGSADTSLTKTFDIYSVKPKHSTTPLKFRLCDCRGLEDAQGLDSRDIEAILDGHVKNGYVFNSSTHISKDNPKFRVNPAICDRIHCVVFVVDANSPPDMIMTEKVQDQVRKLQEMMNYKRIPQLVLLTKVDCLSPVFKKDPSTIFRSKKVLDIVNKVANSLGLPPYSILPMQNISNTQKVSEGASIMALYNLRQILRASDDFLDNFIDDLLPDKLDGFHIQAQTTSRD</sequence>
<dbReference type="PANTHER" id="PTHR14241:SF32">
    <property type="entry name" value="VWFA DOMAIN-CONTAINING PROTEIN-RELATED"/>
    <property type="match status" value="1"/>
</dbReference>
<dbReference type="GO" id="GO:0005525">
    <property type="term" value="F:GTP binding"/>
    <property type="evidence" value="ECO:0007669"/>
    <property type="project" value="InterPro"/>
</dbReference>
<dbReference type="SUPFAM" id="SSF52540">
    <property type="entry name" value="P-loop containing nucleoside triphosphate hydrolases"/>
    <property type="match status" value="1"/>
</dbReference>
<accession>A0AA88XV02</accession>
<evidence type="ECO:0000313" key="2">
    <source>
        <dbReference type="EMBL" id="KAK3092368.1"/>
    </source>
</evidence>
<name>A0AA88XV02_PINIB</name>
<comment type="caution">
    <text evidence="2">The sequence shown here is derived from an EMBL/GenBank/DDBJ whole genome shotgun (WGS) entry which is preliminary data.</text>
</comment>
<feature type="domain" description="G" evidence="1">
    <location>
        <begin position="106"/>
        <end position="265"/>
    </location>
</feature>
<dbReference type="Proteomes" id="UP001186944">
    <property type="component" value="Unassembled WGS sequence"/>
</dbReference>
<dbReference type="AlphaFoldDB" id="A0AA88XV02"/>
<dbReference type="PANTHER" id="PTHR14241">
    <property type="entry name" value="INTERFERON-INDUCED PROTEIN 44"/>
    <property type="match status" value="1"/>
</dbReference>
<dbReference type="Gene3D" id="3.40.50.300">
    <property type="entry name" value="P-loop containing nucleotide triphosphate hydrolases"/>
    <property type="match status" value="1"/>
</dbReference>
<evidence type="ECO:0000259" key="1">
    <source>
        <dbReference type="Pfam" id="PF01926"/>
    </source>
</evidence>
<dbReference type="InterPro" id="IPR027417">
    <property type="entry name" value="P-loop_NTPase"/>
</dbReference>
<dbReference type="EMBL" id="VSWD01000009">
    <property type="protein sequence ID" value="KAK3092368.1"/>
    <property type="molecule type" value="Genomic_DNA"/>
</dbReference>
<reference evidence="2" key="1">
    <citation type="submission" date="2019-08" db="EMBL/GenBank/DDBJ databases">
        <title>The improved chromosome-level genome for the pearl oyster Pinctada fucata martensii using PacBio sequencing and Hi-C.</title>
        <authorList>
            <person name="Zheng Z."/>
        </authorList>
    </citation>
    <scope>NUCLEOTIDE SEQUENCE</scope>
    <source>
        <strain evidence="2">ZZ-2019</strain>
        <tissue evidence="2">Adductor muscle</tissue>
    </source>
</reference>
<proteinExistence type="predicted"/>
<protein>
    <recommendedName>
        <fullName evidence="1">G domain-containing protein</fullName>
    </recommendedName>
</protein>
<gene>
    <name evidence="2" type="ORF">FSP39_002013</name>
</gene>
<dbReference type="Pfam" id="PF01926">
    <property type="entry name" value="MMR_HSR1"/>
    <property type="match status" value="1"/>
</dbReference>
<dbReference type="InterPro" id="IPR006073">
    <property type="entry name" value="GTP-bd"/>
</dbReference>